<dbReference type="PANTHER" id="PTHR33246:SF51">
    <property type="entry name" value="MYB_SANT-LIKE DOMAIN-CONTAINING PROTEIN"/>
    <property type="match status" value="1"/>
</dbReference>
<comment type="caution">
    <text evidence="2">The sequence shown here is derived from an EMBL/GenBank/DDBJ whole genome shotgun (WGS) entry which is preliminary data.</text>
</comment>
<proteinExistence type="predicted"/>
<keyword evidence="1" id="KW-0175">Coiled coil</keyword>
<evidence type="ECO:0000313" key="3">
    <source>
        <dbReference type="Proteomes" id="UP000554482"/>
    </source>
</evidence>
<reference evidence="2 3" key="1">
    <citation type="submission" date="2020-06" db="EMBL/GenBank/DDBJ databases">
        <title>Transcriptomic and genomic resources for Thalictrum thalictroides and T. hernandezii: Facilitating candidate gene discovery in an emerging model plant lineage.</title>
        <authorList>
            <person name="Arias T."/>
            <person name="Riano-Pachon D.M."/>
            <person name="Di Stilio V.S."/>
        </authorList>
    </citation>
    <scope>NUCLEOTIDE SEQUENCE [LARGE SCALE GENOMIC DNA]</scope>
    <source>
        <strain evidence="3">cv. WT478/WT964</strain>
        <tissue evidence="2">Leaves</tissue>
    </source>
</reference>
<evidence type="ECO:0000313" key="2">
    <source>
        <dbReference type="EMBL" id="KAF5195668.1"/>
    </source>
</evidence>
<accession>A0A7J6WFN2</accession>
<dbReference type="PANTHER" id="PTHR33246">
    <property type="entry name" value="CCHC-TYPE DOMAIN-CONTAINING PROTEIN"/>
    <property type="match status" value="1"/>
</dbReference>
<evidence type="ECO:0000256" key="1">
    <source>
        <dbReference type="SAM" id="Coils"/>
    </source>
</evidence>
<dbReference type="EMBL" id="JABWDY010017013">
    <property type="protein sequence ID" value="KAF5195668.1"/>
    <property type="molecule type" value="Genomic_DNA"/>
</dbReference>
<organism evidence="2 3">
    <name type="scientific">Thalictrum thalictroides</name>
    <name type="common">Rue-anemone</name>
    <name type="synonym">Anemone thalictroides</name>
    <dbReference type="NCBI Taxonomy" id="46969"/>
    <lineage>
        <taxon>Eukaryota</taxon>
        <taxon>Viridiplantae</taxon>
        <taxon>Streptophyta</taxon>
        <taxon>Embryophyta</taxon>
        <taxon>Tracheophyta</taxon>
        <taxon>Spermatophyta</taxon>
        <taxon>Magnoliopsida</taxon>
        <taxon>Ranunculales</taxon>
        <taxon>Ranunculaceae</taxon>
        <taxon>Thalictroideae</taxon>
        <taxon>Thalictrum</taxon>
    </lineage>
</organism>
<gene>
    <name evidence="2" type="ORF">FRX31_014746</name>
</gene>
<dbReference type="OrthoDB" id="2507214at2759"/>
<feature type="coiled-coil region" evidence="1">
    <location>
        <begin position="179"/>
        <end position="213"/>
    </location>
</feature>
<sequence>MYSPTSSMAPEASASQRRQSRFKDLDYECILSWLETPENFNSLYGAGKRTKVDGVVRSKSVMLANLANCVNENSQGRLTLTGSQMYHRLRQYKNLFVKATDFQKKTGSGLTDEDRQKGIFSISQKLNTICPFFERMDLLFGNKPNINPLVIDSSNWLEEIIDIGTAIGAVVDTEGGGGREEVGSRVEDTEENLELEEDLEEELEDELVEDSEEEVVEELGRGDEEEVEQGAVTPDQATVRPRQNRRRLSIALEEGLASGSATQKRRRLNGNASTDLVESVTMERINWDREKVRSMEENAERSRKKDLETTKALALFNAELHLKQMEAEAQIKDRQMEAAAQNKLREITERTKADSEQKLLKGRIDIITNLVSQGASVEVINDRLKILYYNV</sequence>
<keyword evidence="3" id="KW-1185">Reference proteome</keyword>
<dbReference type="AlphaFoldDB" id="A0A7J6WFN2"/>
<protein>
    <submittedName>
        <fullName evidence="2">Uncharacterized protein</fullName>
    </submittedName>
</protein>
<dbReference type="Proteomes" id="UP000554482">
    <property type="component" value="Unassembled WGS sequence"/>
</dbReference>
<name>A0A7J6WFN2_THATH</name>